<dbReference type="SUPFAM" id="SSF51658">
    <property type="entry name" value="Xylose isomerase-like"/>
    <property type="match status" value="1"/>
</dbReference>
<gene>
    <name evidence="2" type="ordered locus">Mpal_0530</name>
</gene>
<dbReference type="Pfam" id="PF01261">
    <property type="entry name" value="AP_endonuc_2"/>
    <property type="match status" value="1"/>
</dbReference>
<name>B8GKM0_METPE</name>
<dbReference type="Proteomes" id="UP000002457">
    <property type="component" value="Chromosome"/>
</dbReference>
<protein>
    <submittedName>
        <fullName evidence="2">Xylose isomerase domain protein TIM barrel</fullName>
    </submittedName>
</protein>
<evidence type="ECO:0000259" key="1">
    <source>
        <dbReference type="Pfam" id="PF01261"/>
    </source>
</evidence>
<keyword evidence="2" id="KW-0413">Isomerase</keyword>
<dbReference type="eggNOG" id="arCOG01897">
    <property type="taxonomic scope" value="Archaea"/>
</dbReference>
<accession>B8GKM0</accession>
<dbReference type="EMBL" id="CP001338">
    <property type="protein sequence ID" value="ACL15903.1"/>
    <property type="molecule type" value="Genomic_DNA"/>
</dbReference>
<dbReference type="GO" id="GO:0016853">
    <property type="term" value="F:isomerase activity"/>
    <property type="evidence" value="ECO:0007669"/>
    <property type="project" value="UniProtKB-KW"/>
</dbReference>
<dbReference type="KEGG" id="mpl:Mpal_0530"/>
<dbReference type="Gene3D" id="3.20.20.150">
    <property type="entry name" value="Divalent-metal-dependent TIM barrel enzymes"/>
    <property type="match status" value="1"/>
</dbReference>
<feature type="domain" description="Xylose isomerase-like TIM barrel" evidence="1">
    <location>
        <begin position="22"/>
        <end position="247"/>
    </location>
</feature>
<dbReference type="AlphaFoldDB" id="B8GKM0"/>
<dbReference type="HOGENOM" id="CLU_050006_7_0_2"/>
<dbReference type="OrthoDB" id="59344at2157"/>
<dbReference type="PANTHER" id="PTHR12110">
    <property type="entry name" value="HYDROXYPYRUVATE ISOMERASE"/>
    <property type="match status" value="1"/>
</dbReference>
<dbReference type="STRING" id="521011.Mpal_0530"/>
<dbReference type="InterPro" id="IPR013022">
    <property type="entry name" value="Xyl_isomerase-like_TIM-brl"/>
</dbReference>
<dbReference type="PANTHER" id="PTHR12110:SF21">
    <property type="entry name" value="XYLOSE ISOMERASE-LIKE TIM BARREL DOMAIN-CONTAINING PROTEIN"/>
    <property type="match status" value="1"/>
</dbReference>
<organism evidence="2 3">
    <name type="scientific">Methanosphaerula palustris (strain ATCC BAA-1556 / DSM 19958 / E1-9c)</name>
    <dbReference type="NCBI Taxonomy" id="521011"/>
    <lineage>
        <taxon>Archaea</taxon>
        <taxon>Methanobacteriati</taxon>
        <taxon>Methanobacteriota</taxon>
        <taxon>Stenosarchaea group</taxon>
        <taxon>Methanomicrobia</taxon>
        <taxon>Methanomicrobiales</taxon>
        <taxon>Methanoregulaceae</taxon>
        <taxon>Methanosphaerula</taxon>
    </lineage>
</organism>
<reference evidence="2 3" key="1">
    <citation type="journal article" date="2015" name="Genome Announc.">
        <title>Complete Genome Sequence of Methanosphaerula palustris E1-9CT, a Hydrogenotrophic Methanogen Isolated from a Minerotrophic Fen Peatland.</title>
        <authorList>
            <person name="Cadillo-Quiroz H."/>
            <person name="Browne P."/>
            <person name="Kyrpides N."/>
            <person name="Woyke T."/>
            <person name="Goodwin L."/>
            <person name="Detter C."/>
            <person name="Yavitt J.B."/>
            <person name="Zinder S.H."/>
        </authorList>
    </citation>
    <scope>NUCLEOTIDE SEQUENCE [LARGE SCALE GENOMIC DNA]</scope>
    <source>
        <strain evidence="3">ATCC BAA-1556 / DSM 19958 / E1-9c</strain>
    </source>
</reference>
<sequence>MVRSSVASMFFHESTLSEIFATVAASSLDTMEFWPETPSFWLYGMPMDLLDRCRSLYSSMDPMTVHVPILDLNPCSMNPKVAAASREYSAAAIRFADRIGAGVVTVHPGRRTAKRPPGPDEYTRFEVLIDLLREEANRSWVRVAIENMENKVNYLLCTPKAVRALLDREPWLYFTLDVSHAMGTSVESVLEYIELCSDRLVNVHLSRSENGVMHLPMQGHPDSQRVLEALAEQGYQGNLTLEIEDLRFDHTLSREEKVALLNEEERFIARFFV</sequence>
<dbReference type="InterPro" id="IPR050312">
    <property type="entry name" value="IolE/XylAMocC-like"/>
</dbReference>
<proteinExistence type="predicted"/>
<evidence type="ECO:0000313" key="2">
    <source>
        <dbReference type="EMBL" id="ACL15903.1"/>
    </source>
</evidence>
<dbReference type="InterPro" id="IPR036237">
    <property type="entry name" value="Xyl_isomerase-like_sf"/>
</dbReference>
<evidence type="ECO:0000313" key="3">
    <source>
        <dbReference type="Proteomes" id="UP000002457"/>
    </source>
</evidence>
<keyword evidence="3" id="KW-1185">Reference proteome</keyword>